<dbReference type="InterPro" id="IPR004320">
    <property type="entry name" value="BPS1_pln"/>
</dbReference>
<keyword evidence="1" id="KW-0472">Membrane</keyword>
<dbReference type="AlphaFoldDB" id="A0ABD3RBY4"/>
<dbReference type="Pfam" id="PF03087">
    <property type="entry name" value="BPS1"/>
    <property type="match status" value="1"/>
</dbReference>
<reference evidence="2 3" key="1">
    <citation type="submission" date="2024-12" db="EMBL/GenBank/DDBJ databases">
        <title>The unique morphological basis and parallel evolutionary history of personate flowers in Penstemon.</title>
        <authorList>
            <person name="Depatie T.H."/>
            <person name="Wessinger C.A."/>
        </authorList>
    </citation>
    <scope>NUCLEOTIDE SEQUENCE [LARGE SCALE GENOMIC DNA]</scope>
    <source>
        <strain evidence="2">WTNN_2</strain>
        <tissue evidence="2">Leaf</tissue>
    </source>
</reference>
<evidence type="ECO:0000313" key="3">
    <source>
        <dbReference type="Proteomes" id="UP001634393"/>
    </source>
</evidence>
<comment type="caution">
    <text evidence="2">The sequence shown here is derived from an EMBL/GenBank/DDBJ whole genome shotgun (WGS) entry which is preliminary data.</text>
</comment>
<evidence type="ECO:0000313" key="2">
    <source>
        <dbReference type="EMBL" id="KAL3810534.1"/>
    </source>
</evidence>
<organism evidence="2 3">
    <name type="scientific">Penstemon smallii</name>
    <dbReference type="NCBI Taxonomy" id="265156"/>
    <lineage>
        <taxon>Eukaryota</taxon>
        <taxon>Viridiplantae</taxon>
        <taxon>Streptophyta</taxon>
        <taxon>Embryophyta</taxon>
        <taxon>Tracheophyta</taxon>
        <taxon>Spermatophyta</taxon>
        <taxon>Magnoliopsida</taxon>
        <taxon>eudicotyledons</taxon>
        <taxon>Gunneridae</taxon>
        <taxon>Pentapetalae</taxon>
        <taxon>asterids</taxon>
        <taxon>lamiids</taxon>
        <taxon>Lamiales</taxon>
        <taxon>Plantaginaceae</taxon>
        <taxon>Cheloneae</taxon>
        <taxon>Penstemon</taxon>
    </lineage>
</organism>
<dbReference type="EMBL" id="JBJXBP010000014">
    <property type="protein sequence ID" value="KAL3810534.1"/>
    <property type="molecule type" value="Genomic_DNA"/>
</dbReference>
<accession>A0ABD3RBY4</accession>
<proteinExistence type="predicted"/>
<evidence type="ECO:0000256" key="1">
    <source>
        <dbReference type="SAM" id="Phobius"/>
    </source>
</evidence>
<feature type="transmembrane region" description="Helical" evidence="1">
    <location>
        <begin position="191"/>
        <end position="214"/>
    </location>
</feature>
<keyword evidence="3" id="KW-1185">Reference proteome</keyword>
<keyword evidence="1" id="KW-0812">Transmembrane</keyword>
<gene>
    <name evidence="2" type="ORF">ACJIZ3_000692</name>
</gene>
<dbReference type="Proteomes" id="UP001634393">
    <property type="component" value="Unassembled WGS sequence"/>
</dbReference>
<name>A0ABD3RBY4_9LAMI</name>
<keyword evidence="1" id="KW-1133">Transmembrane helix</keyword>
<protein>
    <submittedName>
        <fullName evidence="2">Uncharacterized protein</fullName>
    </submittedName>
</protein>
<dbReference type="PANTHER" id="PTHR31509">
    <property type="entry name" value="BPS1-LIKE PROTEIN"/>
    <property type="match status" value="1"/>
</dbReference>
<sequence length="356" mass="39592">MSRPQDPPRPFISFGNPFRMILPKGSNLSPKLLNLLNSFENALAGRLKKLKPSVREDVLNLSWMRSAMESLCGIHTDIKTLITALELPVSDWDEKWLDVYLDNSVKLLDICNAFSSEISRLNQGHLYLQCALHNLGSASPKQFVRARSSLDGWRQHTSSKNPRLDNCFSIMDSLAQTLDLPKIKNSAKGKVLMGAMFGVKVVTLFVCSIFAAALSGSTKKLMDLHVPETCLWAEAFADVQTFVNTEIRIIYSSQRVTVVKELEAVDMGVKKLYSIVQDEVDVTVDPIEAELLQKSTSDLEMSARNYAQGLDLLAKEVDSFFQIVLTGRDALLSNLRIGGNISNPIKSNNIEGQTVR</sequence>